<dbReference type="InterPro" id="IPR036181">
    <property type="entry name" value="MIT_dom_sf"/>
</dbReference>
<dbReference type="RefSeq" id="XP_013325957.1">
    <property type="nucleotide sequence ID" value="XM_013470503.1"/>
</dbReference>
<dbReference type="EMBL" id="LASV01000357">
    <property type="protein sequence ID" value="KKA19345.1"/>
    <property type="molecule type" value="Genomic_DNA"/>
</dbReference>
<keyword evidence="1" id="KW-0175">Coiled coil</keyword>
<feature type="compositionally biased region" description="Pro residues" evidence="2">
    <location>
        <begin position="750"/>
        <end position="763"/>
    </location>
</feature>
<feature type="compositionally biased region" description="Polar residues" evidence="2">
    <location>
        <begin position="532"/>
        <end position="548"/>
    </location>
</feature>
<feature type="compositionally biased region" description="Polar residues" evidence="2">
    <location>
        <begin position="837"/>
        <end position="854"/>
    </location>
</feature>
<feature type="compositionally biased region" description="Polar residues" evidence="2">
    <location>
        <begin position="555"/>
        <end position="571"/>
    </location>
</feature>
<feature type="region of interest" description="Disordered" evidence="2">
    <location>
        <begin position="104"/>
        <end position="156"/>
    </location>
</feature>
<feature type="compositionally biased region" description="Acidic residues" evidence="2">
    <location>
        <begin position="1638"/>
        <end position="1654"/>
    </location>
</feature>
<feature type="compositionally biased region" description="Polar residues" evidence="2">
    <location>
        <begin position="121"/>
        <end position="156"/>
    </location>
</feature>
<feature type="compositionally biased region" description="Polar residues" evidence="2">
    <location>
        <begin position="457"/>
        <end position="466"/>
    </location>
</feature>
<feature type="compositionally biased region" description="Polar residues" evidence="2">
    <location>
        <begin position="1559"/>
        <end position="1586"/>
    </location>
</feature>
<sequence>MLHYTTATSSYSHLQRPARSNSVSSSVATVQQATSHSSGTGFRSSPKVVATGSVDSAGGVDVSSPTALDVAVSSTSSTIHDRSSSVNSISEGLRSINRWSQSTVSSLSSPQSGDHHCDDLASQTSLGGPSLPNGSLSPVGNIVNHPQTSRIEGNPNTSFNFSWKSSERLAVRSSTDLLETLTAESESTTSPSPLRATSDAHPATASSVFETSSVTTPYISAPSNSVNRREDAHGLPSVFGKLDTESDVSQPGISSKTITGQPFRTDKMEDSSQFIFSEQASNATDDIVEARSASSRGRRQRGQSQKAMLSKALQKANTAVLLDNAANFEGAIEAYSDACDLLQMVMLRSSGGDDEKIKLKEIRNTYMARIKELQRLGIPSQQHHEKALPERPVSDDSLSHGTFQPMEGEDGDMAAIETATARRVVDNSFQATEATSSQLPARRQSLLPSAFEEGPRATTSETGSNQLHDRSLSDLTGRERGSDLSLNRAPADGDDYMLPLSPRRSLTPDFSNPQSDSSHLSPHTAHQPLYSIPQQRTQEPGNESTSWLDTIDESGASSPGSVQSNLSTYSHQGHGRRVSTGTEAEFDAALDAAVEAAYDEGLEPAMDASDGFFEDDVVSNARRNIEIAKQRVREAEREAQVVMARGREQRHIQERTTVGQTDGMDSDYVDEEAEEEERLLEEMTKGYVMDDFEFDLHSKSALPRQSDSSGFSGRTWGSSVASNTTTAGTSLSTLAEGVALDAKMQHKRLPPPPRIPSSGPPAQPAQSRPLTPSSSFNTTTGAGVRARRLSGQNLKQLKIETNRIPSGSQAPATEPSSIPVASPPPPLPQDEPKTSLPIHSSSAHDFTSRPSQQRTSERKASIDSFAGDSYGSGLGRVRTHDSEDLGRSNAPSPSRPIGKVTSAPGNLRKNTSSSSLRALRGRNMSMSTPDISTDSPNTPSSSTFPNLDFQKGITGGSIPTLPTPTGATFTANGLPTGGLYLFDSNIHSPDTPGSPNSTAANAPIPLEPCPESFLLRPFWLMRCLYQTIAHPRGGYLSTKLFVPRDVWRVKNVKIKAVEDKVSLCDLLTAALLKLAQVDTYDADAVLEEMQAFENILDQVQSSLAKKLGSEVGVQGSLSLFKSASTSEDATSTTESSSLKTSNGTGKSYLSSWRKLRSKSSAAAHSNAPPSGARENGKDNLTMNSLPMTATPSSRVAKRNVTQLQFTGPNANYMGALARLFDAVQVLDQIARQVEDPGLKHSSPTHVGLELSTRHAAEFFGFYVCRFALNDLGMLLDKFIKRVEAHRHRVNLLIPSTYLGRQMPRPPARRNRLAPQSQASSARPAKSTRKDALPSSNGSENNGDSHGLAKAISGESNQPVPASRDAMTSGHLDTQNGHESTPKTNRTPTANPYEFAIESSPPERTGTGSRPPTRARGYSSTLSLAGRKGDTSSRVVGTPAFESSILSNFRRRPRQPSILQMMQADGSSDLDDDDFLGGLSPEDESTPLNISRPKSLAPNSLIASPSAPLSSPPSSKDSRKRKRKSMEMHDDEPSPADVLQRRSSYSSAQADAPVPRSPLATASLQSPSLTMAAPLSSSPGSPTQRVSSPELLRKRVDGANTASEEDRKLNALPKLSTATLQERFLPRRRLRSQRWREDHDEEHDSSEDGSSGEDELTSRRARKTRGRGLYEARSVNARVKSKRVNNNARKEGGGDTENGTNALKSTVTVVSEKPYFSQPRNRVTYSRRDADMADEENYLSDDSSSLSSPPPSEELDSDSYSPAWKPGNRIFSEELEQQARKFAEIDKWQMDFEEVSVSGSQSSPFR</sequence>
<name>A0A0F4YMM5_RASE3</name>
<feature type="region of interest" description="Disordered" evidence="2">
    <location>
        <begin position="1461"/>
        <end position="1765"/>
    </location>
</feature>
<protein>
    <recommendedName>
        <fullName evidence="3">MIT domain-containing protein</fullName>
    </recommendedName>
</protein>
<feature type="compositionally biased region" description="Polar residues" evidence="2">
    <location>
        <begin position="508"/>
        <end position="521"/>
    </location>
</feature>
<feature type="compositionally biased region" description="Low complexity" evidence="2">
    <location>
        <begin position="22"/>
        <end position="35"/>
    </location>
</feature>
<feature type="region of interest" description="Disordered" evidence="2">
    <location>
        <begin position="381"/>
        <end position="409"/>
    </location>
</feature>
<organism evidence="4 5">
    <name type="scientific">Rasamsonia emersonii (strain ATCC 16479 / CBS 393.64 / IMI 116815)</name>
    <dbReference type="NCBI Taxonomy" id="1408163"/>
    <lineage>
        <taxon>Eukaryota</taxon>
        <taxon>Fungi</taxon>
        <taxon>Dikarya</taxon>
        <taxon>Ascomycota</taxon>
        <taxon>Pezizomycotina</taxon>
        <taxon>Eurotiomycetes</taxon>
        <taxon>Eurotiomycetidae</taxon>
        <taxon>Eurotiales</taxon>
        <taxon>Trichocomaceae</taxon>
        <taxon>Rasamsonia</taxon>
    </lineage>
</organism>
<dbReference type="Gene3D" id="1.20.58.80">
    <property type="entry name" value="Phosphotransferase system, lactose/cellobiose-type IIA subunit"/>
    <property type="match status" value="1"/>
</dbReference>
<evidence type="ECO:0000259" key="3">
    <source>
        <dbReference type="Pfam" id="PF04212"/>
    </source>
</evidence>
<feature type="compositionally biased region" description="Polar residues" evidence="2">
    <location>
        <begin position="770"/>
        <end position="781"/>
    </location>
</feature>
<evidence type="ECO:0000313" key="4">
    <source>
        <dbReference type="EMBL" id="KKA19345.1"/>
    </source>
</evidence>
<keyword evidence="5" id="KW-1185">Reference proteome</keyword>
<feature type="compositionally biased region" description="Low complexity" evidence="2">
    <location>
        <begin position="1494"/>
        <end position="1514"/>
    </location>
</feature>
<feature type="compositionally biased region" description="Acidic residues" evidence="2">
    <location>
        <begin position="1467"/>
        <end position="1484"/>
    </location>
</feature>
<feature type="compositionally biased region" description="Polar residues" evidence="2">
    <location>
        <begin position="1178"/>
        <end position="1194"/>
    </location>
</feature>
<feature type="region of interest" description="Disordered" evidence="2">
    <location>
        <begin position="1298"/>
        <end position="1435"/>
    </location>
</feature>
<feature type="compositionally biased region" description="Basic and acidic residues" evidence="2">
    <location>
        <begin position="382"/>
        <end position="398"/>
    </location>
</feature>
<feature type="region of interest" description="Disordered" evidence="2">
    <location>
        <begin position="180"/>
        <end position="209"/>
    </location>
</feature>
<dbReference type="PANTHER" id="PTHR37327">
    <property type="entry name" value="CHROMOSOME 1, WHOLE GENOME SHOTGUN SEQUENCE"/>
    <property type="match status" value="1"/>
</dbReference>
<evidence type="ECO:0000256" key="1">
    <source>
        <dbReference type="SAM" id="Coils"/>
    </source>
</evidence>
<feature type="region of interest" description="Disordered" evidence="2">
    <location>
        <begin position="746"/>
        <end position="944"/>
    </location>
</feature>
<feature type="compositionally biased region" description="Low complexity" evidence="2">
    <location>
        <begin position="180"/>
        <end position="190"/>
    </location>
</feature>
<feature type="compositionally biased region" description="Low complexity" evidence="2">
    <location>
        <begin position="927"/>
        <end position="944"/>
    </location>
</feature>
<feature type="region of interest" description="Disordered" evidence="2">
    <location>
        <begin position="450"/>
        <end position="581"/>
    </location>
</feature>
<feature type="compositionally biased region" description="Polar residues" evidence="2">
    <location>
        <begin position="1696"/>
        <end position="1708"/>
    </location>
</feature>
<dbReference type="GeneID" id="25318976"/>
<feature type="compositionally biased region" description="Polar residues" evidence="2">
    <location>
        <begin position="247"/>
        <end position="262"/>
    </location>
</feature>
<feature type="compositionally biased region" description="Basic and acidic residues" evidence="2">
    <location>
        <begin position="467"/>
        <end position="482"/>
    </location>
</feature>
<gene>
    <name evidence="4" type="ORF">T310_6681</name>
</gene>
<feature type="domain" description="MIT" evidence="3">
    <location>
        <begin position="309"/>
        <end position="374"/>
    </location>
</feature>
<feature type="compositionally biased region" description="Polar residues" evidence="2">
    <location>
        <begin position="1"/>
        <end position="21"/>
    </location>
</feature>
<evidence type="ECO:0000256" key="2">
    <source>
        <dbReference type="SAM" id="MobiDB-lite"/>
    </source>
</evidence>
<feature type="region of interest" description="Disordered" evidence="2">
    <location>
        <begin position="1159"/>
        <end position="1194"/>
    </location>
</feature>
<dbReference type="STRING" id="1408163.A0A0F4YMM5"/>
<dbReference type="Proteomes" id="UP000053958">
    <property type="component" value="Unassembled WGS sequence"/>
</dbReference>
<feature type="region of interest" description="Disordered" evidence="2">
    <location>
        <begin position="1124"/>
        <end position="1147"/>
    </location>
</feature>
<dbReference type="InterPro" id="IPR007330">
    <property type="entry name" value="MIT_dom"/>
</dbReference>
<accession>A0A0F4YMM5</accession>
<feature type="region of interest" description="Disordered" evidence="2">
    <location>
        <begin position="701"/>
        <end position="725"/>
    </location>
</feature>
<feature type="compositionally biased region" description="Polar residues" evidence="2">
    <location>
        <begin position="703"/>
        <end position="720"/>
    </location>
</feature>
<dbReference type="PANTHER" id="PTHR37327:SF1">
    <property type="entry name" value="MICROTUBULE INTERACTING AND TRANSPORT DOMAIN-CONTAINING PROTEIN"/>
    <property type="match status" value="1"/>
</dbReference>
<feature type="coiled-coil region" evidence="1">
    <location>
        <begin position="618"/>
        <end position="645"/>
    </location>
</feature>
<dbReference type="Pfam" id="PF04212">
    <property type="entry name" value="MIT"/>
    <property type="match status" value="1"/>
</dbReference>
<feature type="compositionally biased region" description="Low complexity" evidence="2">
    <location>
        <begin position="1159"/>
        <end position="1172"/>
    </location>
</feature>
<evidence type="ECO:0000313" key="5">
    <source>
        <dbReference type="Proteomes" id="UP000053958"/>
    </source>
</evidence>
<comment type="caution">
    <text evidence="4">The sequence shown here is derived from an EMBL/GenBank/DDBJ whole genome shotgun (WGS) entry which is preliminary data.</text>
</comment>
<feature type="compositionally biased region" description="Polar residues" evidence="2">
    <location>
        <begin position="1370"/>
        <end position="1389"/>
    </location>
</feature>
<feature type="region of interest" description="Disordered" evidence="2">
    <location>
        <begin position="1"/>
        <end position="50"/>
    </location>
</feature>
<feature type="compositionally biased region" description="Low complexity" evidence="2">
    <location>
        <begin position="1312"/>
        <end position="1324"/>
    </location>
</feature>
<proteinExistence type="predicted"/>
<feature type="region of interest" description="Disordered" evidence="2">
    <location>
        <begin position="236"/>
        <end position="264"/>
    </location>
</feature>
<reference evidence="4 5" key="1">
    <citation type="submission" date="2015-04" db="EMBL/GenBank/DDBJ databases">
        <authorList>
            <person name="Heijne W.H."/>
            <person name="Fedorova N.D."/>
            <person name="Nierman W.C."/>
            <person name="Vollebregt A.W."/>
            <person name="Zhao Z."/>
            <person name="Wu L."/>
            <person name="Kumar M."/>
            <person name="Stam H."/>
            <person name="van den Berg M.A."/>
            <person name="Pel H.J."/>
        </authorList>
    </citation>
    <scope>NUCLEOTIDE SEQUENCE [LARGE SCALE GENOMIC DNA]</scope>
    <source>
        <strain evidence="4 5">CBS 393.64</strain>
    </source>
</reference>
<feature type="compositionally biased region" description="Polar residues" evidence="2">
    <location>
        <begin position="1333"/>
        <end position="1343"/>
    </location>
</feature>
<dbReference type="OrthoDB" id="2245455at2759"/>
<dbReference type="SUPFAM" id="SSF116846">
    <property type="entry name" value="MIT domain"/>
    <property type="match status" value="1"/>
</dbReference>